<organism evidence="1 2">
    <name type="scientific">Planotetraspora thailandica</name>
    <dbReference type="NCBI Taxonomy" id="487172"/>
    <lineage>
        <taxon>Bacteria</taxon>
        <taxon>Bacillati</taxon>
        <taxon>Actinomycetota</taxon>
        <taxon>Actinomycetes</taxon>
        <taxon>Streptosporangiales</taxon>
        <taxon>Streptosporangiaceae</taxon>
        <taxon>Planotetraspora</taxon>
    </lineage>
</organism>
<accession>A0A8J3XTF2</accession>
<sequence>MAADAGDRAPTVANREAANAAITAERLLQDVAPCDGRTAADETGPTMVVCAVTADKPPARLNSEPNVLAK</sequence>
<dbReference type="AlphaFoldDB" id="A0A8J3XTF2"/>
<protein>
    <submittedName>
        <fullName evidence="1">Uncharacterized protein</fullName>
    </submittedName>
</protein>
<dbReference type="Proteomes" id="UP000605992">
    <property type="component" value="Unassembled WGS sequence"/>
</dbReference>
<name>A0A8J3XTF2_9ACTN</name>
<comment type="caution">
    <text evidence="1">The sequence shown here is derived from an EMBL/GenBank/DDBJ whole genome shotgun (WGS) entry which is preliminary data.</text>
</comment>
<reference evidence="1" key="1">
    <citation type="submission" date="2021-01" db="EMBL/GenBank/DDBJ databases">
        <title>Whole genome shotgun sequence of Planotetraspora thailandica NBRC 104271.</title>
        <authorList>
            <person name="Komaki H."/>
            <person name="Tamura T."/>
        </authorList>
    </citation>
    <scope>NUCLEOTIDE SEQUENCE</scope>
    <source>
        <strain evidence="1">NBRC 104271</strain>
    </source>
</reference>
<gene>
    <name evidence="1" type="ORF">Pth03_04740</name>
</gene>
<keyword evidence="2" id="KW-1185">Reference proteome</keyword>
<evidence type="ECO:0000313" key="1">
    <source>
        <dbReference type="EMBL" id="GII52085.1"/>
    </source>
</evidence>
<evidence type="ECO:0000313" key="2">
    <source>
        <dbReference type="Proteomes" id="UP000605992"/>
    </source>
</evidence>
<dbReference type="EMBL" id="BOOR01000004">
    <property type="protein sequence ID" value="GII52085.1"/>
    <property type="molecule type" value="Genomic_DNA"/>
</dbReference>
<proteinExistence type="predicted"/>